<dbReference type="SUPFAM" id="SSF47807">
    <property type="entry name" value="5' to 3' exonuclease, C-terminal subdomain"/>
    <property type="match status" value="1"/>
</dbReference>
<dbReference type="Pfam" id="PF25118">
    <property type="entry name" value="EFL1"/>
    <property type="match status" value="1"/>
</dbReference>
<keyword evidence="3" id="KW-0547">Nucleotide-binding</keyword>
<sequence length="1673" mass="185502">MVVVAPDKLVTLQRSPETIRNVRLPFPPHVDHGKTSLTDALIATNGIISPKLAGKIRYLDSRPDEQLRGITMESSAISLYFSLLRRSAPDAQPEQKEFLINLIDSPGHIDFSYEVSTASRLCDGAVVLVDAVEGVCSQTVTVLRQTWIEKLKPLLVINKMDRLITELKMSPGEAYTRLSKLLEQVNAVMGSFYQGERMEEDARWREKMEERLNAAAEGKTDSRETRVSALMDSAEGIDTTSTPAEYEEKDDQDIYFAPEKNNVIFGSAIDGWAFTVKQFAGLYERKLGIKRSVLEKVLWGDFYLDTKTKRVLSSKHLKGRHLKPMFVQLVLDNIWAIYEATTGGNNGKGDPAMVEKITKSLNITLPAHIMRSRDPRALLMALFAAWLPLSTALLVSVTEYLPPPTKAQAERIPEILDSSPGADYVAPEVRDAMTGFKTGDDAPVVAYVSKMISVPESELPQNKRRGGALTAEEAREMGRKKRAEIARQQAANSEDADLNSVTDALGATAIGETETPEEETPDDKGEVEHLIGFARIFSGTLSVGDEVYVLGPKFTPANPHAAPEPQKVKVTALYLMMGRGLEPLTSVPAGVVFGIGGLEGRMLKSGTLCSQLSGSPNLAGVQMGTQPIVRVALEPENPYDLDKMIKGLQLLVQSDPCAEYEQLPSGEHVILTAGELHLERCLKDLRERFAKCEIQAGEPIVPYRESIVAAAEMNPPKDATLPRGTVIGETASKHVSVRLRVRPLPASVTGFLSKNAGAIRRLYSERRGEEEHNSPNVIAGAEHDGMQEAEQREVGHALDFTEFKKQLKDAFAEAKGQKETWADVIEKITAFGPRRVGPNILVDATKAGICGKALRDNVSPPQDPDAEPPSDRILTPSTFASTITYAFQLATAQGPCCAEPVQGIAVFLEDVTLNIPDNESAHDRGRLTGEVIKAVRSSIHQGFLDWSPRILLAMYSCEIQASTDVLGRVYAVLTRRRGTILSETLSSTSSASTTGNQTFTISALLPVAESFGFSDEIRKRSSGSASPQLRFAGFEMLDEDPFWVPFTEDELEDLGELADRENVARRYVDKVRRRKGLLVREVLETIGFQDKLLAVKVAVTCTFSFLFRTVSRQIDMFIPKVHKVVVSTRQLPVDVMGIPQLREDIERCEEIVPLTKLAEDHFNNESTKAQPFKVAIDAADWQFNCVSPEQVFRIRQGEPAANPVEKEIFRRLCRLLTWNIRPVYVFDGPDVPPKHGRPAGRTVKYKERILLKEILDGLGVPYVEAPGEAEAECCRLQVLKLVDAVWSADSDCLMFGCTLWIRDFRIGKDTASVTKRKGETRKDDKLVRVVRAERLQTECRLKREGCVLFAMMAGGDYDTKGLVGCGAVTALIAAQSGLGISLCRVQSQEECKEWRDHVLLPFFKRKAIEIYVPEDYPRFETLRCYNSPTTHPDDYLQEHAARHMQYEMSVREHELLQVAVPRLNLTRVPYLKNIGPVLLSQRLSSGVEVSELGHELDVKLVQTRTKPSPQGQILPVFARKLIFCPNSLTSINPARFENWLPFKEKNRSAPYDPAFRVTCELPISLLRKLPADVLEPRKTSKRKILGECDSRLGENQATKKTKKAPVVSDKSSTTPQLSPRPKTGFASTPAPKVLPLAVRKPTSPAFLDPSREIVVLSDSDDDSELRLPSKRTS</sequence>
<dbReference type="InterPro" id="IPR027417">
    <property type="entry name" value="P-loop_NTPase"/>
</dbReference>
<dbReference type="InterPro" id="IPR014721">
    <property type="entry name" value="Ribsml_uS5_D2-typ_fold_subgr"/>
</dbReference>
<dbReference type="GO" id="GO:0043022">
    <property type="term" value="F:ribosome binding"/>
    <property type="evidence" value="ECO:0007669"/>
    <property type="project" value="TreeGrafter"/>
</dbReference>
<dbReference type="GO" id="GO:0005525">
    <property type="term" value="F:GTP binding"/>
    <property type="evidence" value="ECO:0007669"/>
    <property type="project" value="UniProtKB-KW"/>
</dbReference>
<dbReference type="FunFam" id="3.30.70.240:FF:000006">
    <property type="entry name" value="Elongation factor like GTPase 1"/>
    <property type="match status" value="1"/>
</dbReference>
<dbReference type="SMART" id="SM00485">
    <property type="entry name" value="XPGN"/>
    <property type="match status" value="1"/>
</dbReference>
<keyword evidence="12" id="KW-1185">Reference proteome</keyword>
<dbReference type="CDD" id="cd04096">
    <property type="entry name" value="eEF2_snRNP_like_C"/>
    <property type="match status" value="1"/>
</dbReference>
<dbReference type="InterPro" id="IPR006086">
    <property type="entry name" value="XPG-I_dom"/>
</dbReference>
<dbReference type="eggNOG" id="KOG0467">
    <property type="taxonomic scope" value="Eukaryota"/>
</dbReference>
<keyword evidence="6" id="KW-0342">GTP-binding</keyword>
<dbReference type="SMART" id="SM00838">
    <property type="entry name" value="EFG_C"/>
    <property type="match status" value="1"/>
</dbReference>
<dbReference type="STRING" id="985895.E4ZYR9"/>
<evidence type="ECO:0000256" key="4">
    <source>
        <dbReference type="ARBA" id="ARBA00022763"/>
    </source>
</evidence>
<dbReference type="Proteomes" id="UP000002668">
    <property type="component" value="Genome"/>
</dbReference>
<dbReference type="PROSITE" id="PS51722">
    <property type="entry name" value="G_TR_2"/>
    <property type="match status" value="1"/>
</dbReference>
<dbReference type="InterPro" id="IPR035647">
    <property type="entry name" value="EFG_III/V"/>
</dbReference>
<dbReference type="PROSITE" id="PS00842">
    <property type="entry name" value="XPG_2"/>
    <property type="match status" value="1"/>
</dbReference>
<evidence type="ECO:0000256" key="5">
    <source>
        <dbReference type="ARBA" id="ARBA00022801"/>
    </source>
</evidence>
<feature type="domain" description="Tr-type G" evidence="10">
    <location>
        <begin position="19"/>
        <end position="293"/>
    </location>
</feature>
<dbReference type="SMART" id="SM00484">
    <property type="entry name" value="XPGI"/>
    <property type="match status" value="1"/>
</dbReference>
<dbReference type="EMBL" id="FP929129">
    <property type="protein sequence ID" value="CBX96595.1"/>
    <property type="molecule type" value="Genomic_DNA"/>
</dbReference>
<feature type="region of interest" description="Disordered" evidence="9">
    <location>
        <begin position="1589"/>
        <end position="1633"/>
    </location>
</feature>
<dbReference type="InterPro" id="IPR009000">
    <property type="entry name" value="Transl_B-barrel_sf"/>
</dbReference>
<evidence type="ECO:0000256" key="3">
    <source>
        <dbReference type="ARBA" id="ARBA00022741"/>
    </source>
</evidence>
<dbReference type="InterPro" id="IPR036279">
    <property type="entry name" value="5-3_exonuclease_C_sf"/>
</dbReference>
<dbReference type="InterPro" id="IPR006084">
    <property type="entry name" value="XPG/Rad2"/>
</dbReference>
<evidence type="ECO:0000256" key="7">
    <source>
        <dbReference type="ARBA" id="ARBA00023204"/>
    </source>
</evidence>
<dbReference type="InterPro" id="IPR019974">
    <property type="entry name" value="XPG_CS"/>
</dbReference>
<dbReference type="InterPro" id="IPR056752">
    <property type="entry name" value="EFL1"/>
</dbReference>
<dbReference type="FunCoup" id="E4ZYR9">
    <property type="interactions" value="757"/>
</dbReference>
<evidence type="ECO:0000313" key="12">
    <source>
        <dbReference type="Proteomes" id="UP000002668"/>
    </source>
</evidence>
<dbReference type="GO" id="GO:0016788">
    <property type="term" value="F:hydrolase activity, acting on ester bonds"/>
    <property type="evidence" value="ECO:0007669"/>
    <property type="project" value="InterPro"/>
</dbReference>
<keyword evidence="1" id="KW-0690">Ribosome biogenesis</keyword>
<dbReference type="InParanoid" id="E4ZYR9"/>
<dbReference type="GO" id="GO:0042256">
    <property type="term" value="P:cytosolic ribosome assembly"/>
    <property type="evidence" value="ECO:0007669"/>
    <property type="project" value="TreeGrafter"/>
</dbReference>
<dbReference type="CDD" id="cd09870">
    <property type="entry name" value="PIN_YEN1"/>
    <property type="match status" value="1"/>
</dbReference>
<accession>E4ZYR9</accession>
<dbReference type="Gene3D" id="3.30.70.870">
    <property type="entry name" value="Elongation Factor G (Translational Gtpase), domain 3"/>
    <property type="match status" value="1"/>
</dbReference>
<evidence type="ECO:0000259" key="10">
    <source>
        <dbReference type="PROSITE" id="PS51722"/>
    </source>
</evidence>
<dbReference type="VEuPathDB" id="FungiDB:LEMA_P108600.1"/>
<proteinExistence type="predicted"/>
<dbReference type="Pfam" id="PF00867">
    <property type="entry name" value="XPG_I"/>
    <property type="match status" value="1"/>
</dbReference>
<dbReference type="InterPro" id="IPR029060">
    <property type="entry name" value="PIN-like_dom_sf"/>
</dbReference>
<dbReference type="SUPFAM" id="SSF88723">
    <property type="entry name" value="PIN domain-like"/>
    <property type="match status" value="1"/>
</dbReference>
<dbReference type="Pfam" id="PF00009">
    <property type="entry name" value="GTP_EFTU"/>
    <property type="match status" value="1"/>
</dbReference>
<dbReference type="SUPFAM" id="SSF50447">
    <property type="entry name" value="Translation proteins"/>
    <property type="match status" value="1"/>
</dbReference>
<keyword evidence="7" id="KW-0234">DNA repair</keyword>
<keyword evidence="4" id="KW-0227">DNA damage</keyword>
<reference evidence="12" key="1">
    <citation type="journal article" date="2011" name="Nat. Commun.">
        <title>Effector diversification within compartments of the Leptosphaeria maculans genome affected by Repeat-Induced Point mutations.</title>
        <authorList>
            <person name="Rouxel T."/>
            <person name="Grandaubert J."/>
            <person name="Hane J.K."/>
            <person name="Hoede C."/>
            <person name="van de Wouw A.P."/>
            <person name="Couloux A."/>
            <person name="Dominguez V."/>
            <person name="Anthouard V."/>
            <person name="Bally P."/>
            <person name="Bourras S."/>
            <person name="Cozijnsen A.J."/>
            <person name="Ciuffetti L.M."/>
            <person name="Degrave A."/>
            <person name="Dilmaghani A."/>
            <person name="Duret L."/>
            <person name="Fudal I."/>
            <person name="Goodwin S.B."/>
            <person name="Gout L."/>
            <person name="Glaser N."/>
            <person name="Linglin J."/>
            <person name="Kema G.H.J."/>
            <person name="Lapalu N."/>
            <person name="Lawrence C.B."/>
            <person name="May K."/>
            <person name="Meyer M."/>
            <person name="Ollivier B."/>
            <person name="Poulain J."/>
            <person name="Schoch C.L."/>
            <person name="Simon A."/>
            <person name="Spatafora J.W."/>
            <person name="Stachowiak A."/>
            <person name="Turgeon B.G."/>
            <person name="Tyler B.M."/>
            <person name="Vincent D."/>
            <person name="Weissenbach J."/>
            <person name="Amselem J."/>
            <person name="Quesneville H."/>
            <person name="Oliver R.P."/>
            <person name="Wincker P."/>
            <person name="Balesdent M.-H."/>
            <person name="Howlett B.J."/>
        </authorList>
    </citation>
    <scope>NUCLEOTIDE SEQUENCE [LARGE SCALE GENOMIC DNA]</scope>
    <source>
        <strain evidence="12">JN3 / isolate v23.1.3 / race Av1-4-5-6-7-8</strain>
    </source>
</reference>
<evidence type="ECO:0000256" key="6">
    <source>
        <dbReference type="ARBA" id="ARBA00023134"/>
    </source>
</evidence>
<evidence type="ECO:0000256" key="2">
    <source>
        <dbReference type="ARBA" id="ARBA00022722"/>
    </source>
</evidence>
<dbReference type="GO" id="GO:0003924">
    <property type="term" value="F:GTPase activity"/>
    <property type="evidence" value="ECO:0007669"/>
    <property type="project" value="InterPro"/>
</dbReference>
<gene>
    <name evidence="11" type="ORF">LEMA_P108600.1</name>
</gene>
<dbReference type="GO" id="GO:0005829">
    <property type="term" value="C:cytosol"/>
    <property type="evidence" value="ECO:0007669"/>
    <property type="project" value="TreeGrafter"/>
</dbReference>
<evidence type="ECO:0000256" key="9">
    <source>
        <dbReference type="SAM" id="MobiDB-lite"/>
    </source>
</evidence>
<dbReference type="FunFam" id="3.90.1430.10:FF:000002">
    <property type="entry name" value="Elongation factor like GTPase 1"/>
    <property type="match status" value="1"/>
</dbReference>
<dbReference type="OrthoDB" id="364892at2759"/>
<dbReference type="HOGENOM" id="CLU_241731_0_0_1"/>
<evidence type="ECO:0000256" key="1">
    <source>
        <dbReference type="ARBA" id="ARBA00022517"/>
    </source>
</evidence>
<dbReference type="Gene3D" id="3.40.50.1010">
    <property type="entry name" value="5'-nuclease"/>
    <property type="match status" value="2"/>
</dbReference>
<evidence type="ECO:0000313" key="11">
    <source>
        <dbReference type="EMBL" id="CBX96595.1"/>
    </source>
</evidence>
<dbReference type="SUPFAM" id="SSF54980">
    <property type="entry name" value="EF-G C-terminal domain-like"/>
    <property type="match status" value="2"/>
</dbReference>
<name>E4ZYR9_LEPMJ</name>
<dbReference type="InterPro" id="IPR020568">
    <property type="entry name" value="Ribosomal_Su5_D2-typ_SF"/>
</dbReference>
<dbReference type="InterPro" id="IPR006085">
    <property type="entry name" value="XPG_DNA_repair_N"/>
</dbReference>
<dbReference type="SUPFAM" id="SSF54211">
    <property type="entry name" value="Ribosomal protein S5 domain 2-like"/>
    <property type="match status" value="1"/>
</dbReference>
<dbReference type="Gene3D" id="2.40.30.10">
    <property type="entry name" value="Translation factors"/>
    <property type="match status" value="1"/>
</dbReference>
<dbReference type="Pfam" id="PF00752">
    <property type="entry name" value="XPG_N"/>
    <property type="match status" value="1"/>
</dbReference>
<dbReference type="PANTHER" id="PTHR42908:SF3">
    <property type="entry name" value="ELONGATION FACTOR-LIKE GTPASE 1"/>
    <property type="match status" value="1"/>
</dbReference>
<dbReference type="CDD" id="cd16268">
    <property type="entry name" value="EF2_II"/>
    <property type="match status" value="1"/>
</dbReference>
<dbReference type="Gene3D" id="3.40.50.300">
    <property type="entry name" value="P-loop containing nucleotide triphosphate hydrolases"/>
    <property type="match status" value="1"/>
</dbReference>
<organism evidence="12">
    <name type="scientific">Leptosphaeria maculans (strain JN3 / isolate v23.1.3 / race Av1-4-5-6-7-8)</name>
    <name type="common">Blackleg fungus</name>
    <name type="synonym">Phoma lingam</name>
    <dbReference type="NCBI Taxonomy" id="985895"/>
    <lineage>
        <taxon>Eukaryota</taxon>
        <taxon>Fungi</taxon>
        <taxon>Dikarya</taxon>
        <taxon>Ascomycota</taxon>
        <taxon>Pezizomycotina</taxon>
        <taxon>Dothideomycetes</taxon>
        <taxon>Pleosporomycetidae</taxon>
        <taxon>Pleosporales</taxon>
        <taxon>Pleosporineae</taxon>
        <taxon>Leptosphaeriaceae</taxon>
        <taxon>Plenodomus</taxon>
        <taxon>Plenodomus lingam/Leptosphaeria maculans species complex</taxon>
    </lineage>
</organism>
<evidence type="ECO:0000256" key="8">
    <source>
        <dbReference type="ARBA" id="ARBA00081809"/>
    </source>
</evidence>
<dbReference type="Gene3D" id="3.90.1430.10">
    <property type="entry name" value="Yeast translation eEF2 (G' domain)"/>
    <property type="match status" value="1"/>
</dbReference>
<keyword evidence="2" id="KW-0540">Nuclease</keyword>
<dbReference type="eggNOG" id="KOG2520">
    <property type="taxonomic scope" value="Eukaryota"/>
</dbReference>
<dbReference type="CDD" id="cd01681">
    <property type="entry name" value="aeEF2_snRNP_like_IV"/>
    <property type="match status" value="1"/>
</dbReference>
<dbReference type="Pfam" id="PF14492">
    <property type="entry name" value="EFG_III"/>
    <property type="match status" value="1"/>
</dbReference>
<dbReference type="InterPro" id="IPR000795">
    <property type="entry name" value="T_Tr_GTP-bd_dom"/>
</dbReference>
<dbReference type="FunFam" id="3.30.70.870:FF:000002">
    <property type="entry name" value="Translation elongation factor 2"/>
    <property type="match status" value="1"/>
</dbReference>
<dbReference type="GO" id="GO:0004518">
    <property type="term" value="F:nuclease activity"/>
    <property type="evidence" value="ECO:0007669"/>
    <property type="project" value="UniProtKB-KW"/>
</dbReference>
<dbReference type="InterPro" id="IPR041095">
    <property type="entry name" value="EFG_II"/>
</dbReference>
<dbReference type="Gene3D" id="3.30.70.240">
    <property type="match status" value="1"/>
</dbReference>
<dbReference type="GO" id="GO:0006281">
    <property type="term" value="P:DNA repair"/>
    <property type="evidence" value="ECO:0007669"/>
    <property type="project" value="UniProtKB-KW"/>
</dbReference>
<dbReference type="Gene3D" id="3.30.230.10">
    <property type="match status" value="1"/>
</dbReference>
<dbReference type="Pfam" id="PF00679">
    <property type="entry name" value="EFG_C"/>
    <property type="match status" value="1"/>
</dbReference>
<protein>
    <recommendedName>
        <fullName evidence="8">Elongation factor-like 1</fullName>
    </recommendedName>
</protein>
<dbReference type="SUPFAM" id="SSF52540">
    <property type="entry name" value="P-loop containing nucleoside triphosphate hydrolases"/>
    <property type="match status" value="1"/>
</dbReference>
<dbReference type="PANTHER" id="PTHR42908">
    <property type="entry name" value="TRANSLATION ELONGATION FACTOR-RELATED"/>
    <property type="match status" value="1"/>
</dbReference>
<keyword evidence="5" id="KW-0378">Hydrolase</keyword>
<dbReference type="InterPro" id="IPR000640">
    <property type="entry name" value="EFG_V-like"/>
</dbReference>
<dbReference type="CDD" id="cd01885">
    <property type="entry name" value="EF2"/>
    <property type="match status" value="1"/>
</dbReference>
<dbReference type="GO" id="GO:1990904">
    <property type="term" value="C:ribonucleoprotein complex"/>
    <property type="evidence" value="ECO:0007669"/>
    <property type="project" value="TreeGrafter"/>
</dbReference>
<dbReference type="CDD" id="cd16261">
    <property type="entry name" value="EF2_snRNP_III"/>
    <property type="match status" value="1"/>
</dbReference>
<dbReference type="PRINTS" id="PR00853">
    <property type="entry name" value="XPGRADSUPER"/>
</dbReference>